<keyword evidence="1" id="KW-1133">Transmembrane helix</keyword>
<name>A0A973W5U6_9BRAD</name>
<sequence length="241" mass="26244">MFALADFGPQLIAAAGGLAGILIAVLGKAPSRAAMVREQINSWTAATYRVILGCATPVFLASAAILISWKFDDLMFGKPLTRTYFAHPSIPPVSSALSVTDVLVTKPLPLLTAMAWTLVAFIILLIIGLGASHFININRFSLHNVYRNRLIRTVLGASHAGQTPNKFTDFDERDNLKLRDIWPSKAEPVNGQPQHEPTPPPQFLVVNMALNTLASQELQLQERRALSFVATLTAISGHPNR</sequence>
<comment type="caution">
    <text evidence="2">The sequence shown here is derived from an EMBL/GenBank/DDBJ whole genome shotgun (WGS) entry which is preliminary data.</text>
</comment>
<feature type="transmembrane region" description="Helical" evidence="1">
    <location>
        <begin position="113"/>
        <end position="137"/>
    </location>
</feature>
<evidence type="ECO:0000313" key="2">
    <source>
        <dbReference type="EMBL" id="NVI48126.1"/>
    </source>
</evidence>
<gene>
    <name evidence="2" type="ORF">HAP48_035365</name>
</gene>
<proteinExistence type="predicted"/>
<keyword evidence="1" id="KW-0812">Transmembrane</keyword>
<organism evidence="2">
    <name type="scientific">Bradyrhizobium septentrionale</name>
    <dbReference type="NCBI Taxonomy" id="1404411"/>
    <lineage>
        <taxon>Bacteria</taxon>
        <taxon>Pseudomonadati</taxon>
        <taxon>Pseudomonadota</taxon>
        <taxon>Alphaproteobacteria</taxon>
        <taxon>Hyphomicrobiales</taxon>
        <taxon>Nitrobacteraceae</taxon>
        <taxon>Bradyrhizobium</taxon>
    </lineage>
</organism>
<feature type="transmembrane region" description="Helical" evidence="1">
    <location>
        <begin position="12"/>
        <end position="29"/>
    </location>
</feature>
<evidence type="ECO:0000256" key="1">
    <source>
        <dbReference type="SAM" id="Phobius"/>
    </source>
</evidence>
<dbReference type="RefSeq" id="WP_029085147.1">
    <property type="nucleotide sequence ID" value="NZ_CP088285.1"/>
</dbReference>
<reference evidence="2" key="1">
    <citation type="submission" date="2020-06" db="EMBL/GenBank/DDBJ databases">
        <title>Whole Genome Sequence of Bradyrhizobium sp. Strain 1S1.</title>
        <authorList>
            <person name="Bromfield E.S.P."/>
            <person name="Cloutier S."/>
        </authorList>
    </citation>
    <scope>NUCLEOTIDE SEQUENCE [LARGE SCALE GENOMIC DNA]</scope>
    <source>
        <strain evidence="2">1S1</strain>
    </source>
</reference>
<feature type="transmembrane region" description="Helical" evidence="1">
    <location>
        <begin position="50"/>
        <end position="69"/>
    </location>
</feature>
<dbReference type="EMBL" id="JAAOLE020000001">
    <property type="protein sequence ID" value="NVI48126.1"/>
    <property type="molecule type" value="Genomic_DNA"/>
</dbReference>
<protein>
    <submittedName>
        <fullName evidence="2">Uncharacterized protein</fullName>
    </submittedName>
</protein>
<dbReference type="AlphaFoldDB" id="A0A973W5U6"/>
<keyword evidence="1" id="KW-0472">Membrane</keyword>
<accession>A0A973W5U6</accession>